<evidence type="ECO:0000313" key="1">
    <source>
        <dbReference type="EMBL" id="MEV0711654.1"/>
    </source>
</evidence>
<organism evidence="1 2">
    <name type="scientific">Nocardia aurea</name>
    <dbReference type="NCBI Taxonomy" id="2144174"/>
    <lineage>
        <taxon>Bacteria</taxon>
        <taxon>Bacillati</taxon>
        <taxon>Actinomycetota</taxon>
        <taxon>Actinomycetes</taxon>
        <taxon>Mycobacteriales</taxon>
        <taxon>Nocardiaceae</taxon>
        <taxon>Nocardia</taxon>
    </lineage>
</organism>
<gene>
    <name evidence="1" type="ORF">AB0I48_29260</name>
</gene>
<keyword evidence="2" id="KW-1185">Reference proteome</keyword>
<comment type="caution">
    <text evidence="1">The sequence shown here is derived from an EMBL/GenBank/DDBJ whole genome shotgun (WGS) entry which is preliminary data.</text>
</comment>
<dbReference type="RefSeq" id="WP_357788226.1">
    <property type="nucleotide sequence ID" value="NZ_JBFAKC010000016.1"/>
</dbReference>
<dbReference type="Proteomes" id="UP001551695">
    <property type="component" value="Unassembled WGS sequence"/>
</dbReference>
<accession>A0ABV3G1U6</accession>
<protein>
    <submittedName>
        <fullName evidence="1">Uncharacterized protein</fullName>
    </submittedName>
</protein>
<sequence length="227" mass="24345">MSFSEADEALGLTRFEEFDAGFDAAYVHSGDLRVDGDWTGGDLRTAVGVGEYEQLGELVMFVVDGDLTVDGLLDLDEGTLECLGLLVTGTLTARIIDVDATMLFVFGGADIARLVRFTTTDGTLSIAGRTRCPLVIYDEGDLNVTSAGHILSRRSEGPVAPYEAPSSDSDFDFSGWGWPTVTLTRTEVPAALDASLYDDENWVDAATALEFARSGRPLLRADYPAPS</sequence>
<proteinExistence type="predicted"/>
<evidence type="ECO:0000313" key="2">
    <source>
        <dbReference type="Proteomes" id="UP001551695"/>
    </source>
</evidence>
<dbReference type="EMBL" id="JBFAKC010000016">
    <property type="protein sequence ID" value="MEV0711654.1"/>
    <property type="molecule type" value="Genomic_DNA"/>
</dbReference>
<reference evidence="1 2" key="1">
    <citation type="submission" date="2024-06" db="EMBL/GenBank/DDBJ databases">
        <title>The Natural Products Discovery Center: Release of the First 8490 Sequenced Strains for Exploring Actinobacteria Biosynthetic Diversity.</title>
        <authorList>
            <person name="Kalkreuter E."/>
            <person name="Kautsar S.A."/>
            <person name="Yang D."/>
            <person name="Bader C.D."/>
            <person name="Teijaro C.N."/>
            <person name="Fluegel L."/>
            <person name="Davis C.M."/>
            <person name="Simpson J.R."/>
            <person name="Lauterbach L."/>
            <person name="Steele A.D."/>
            <person name="Gui C."/>
            <person name="Meng S."/>
            <person name="Li G."/>
            <person name="Viehrig K."/>
            <person name="Ye F."/>
            <person name="Su P."/>
            <person name="Kiefer A.F."/>
            <person name="Nichols A."/>
            <person name="Cepeda A.J."/>
            <person name="Yan W."/>
            <person name="Fan B."/>
            <person name="Jiang Y."/>
            <person name="Adhikari A."/>
            <person name="Zheng C.-J."/>
            <person name="Schuster L."/>
            <person name="Cowan T.M."/>
            <person name="Smanski M.J."/>
            <person name="Chevrette M.G."/>
            <person name="De Carvalho L.P.S."/>
            <person name="Shen B."/>
        </authorList>
    </citation>
    <scope>NUCLEOTIDE SEQUENCE [LARGE SCALE GENOMIC DNA]</scope>
    <source>
        <strain evidence="1 2">NPDC050403</strain>
    </source>
</reference>
<name>A0ABV3G1U6_9NOCA</name>